<proteinExistence type="predicted"/>
<protein>
    <submittedName>
        <fullName evidence="1">Uncharacterized protein</fullName>
    </submittedName>
</protein>
<evidence type="ECO:0000313" key="2">
    <source>
        <dbReference type="EMBL" id="MCG4766460.1"/>
    </source>
</evidence>
<dbReference type="Proteomes" id="UP000737612">
    <property type="component" value="Unassembled WGS sequence"/>
</dbReference>
<dbReference type="Proteomes" id="UP000768180">
    <property type="component" value="Unassembled WGS sequence"/>
</dbReference>
<reference evidence="2" key="4">
    <citation type="submission" date="2022-01" db="EMBL/GenBank/DDBJ databases">
        <title>Collection of gut derived symbiotic bacterial strains cultured from healthy donors.</title>
        <authorList>
            <person name="Lin H."/>
            <person name="Kohout C."/>
            <person name="Waligurski E."/>
            <person name="Pamer E.G."/>
        </authorList>
    </citation>
    <scope>NUCLEOTIDE SEQUENCE</scope>
    <source>
        <strain evidence="2">DFI.5.49</strain>
    </source>
</reference>
<dbReference type="EMBL" id="JAKNFS010000019">
    <property type="protein sequence ID" value="MCG4766460.1"/>
    <property type="molecule type" value="Genomic_DNA"/>
</dbReference>
<gene>
    <name evidence="3" type="ORF">G5B05_10510</name>
    <name evidence="1" type="ORF">JTJ23_12040</name>
    <name evidence="2" type="ORF">L0N21_13225</name>
</gene>
<organism evidence="1 4">
    <name type="scientific">Fusicatenibacter saccharivorans</name>
    <dbReference type="NCBI Taxonomy" id="1150298"/>
    <lineage>
        <taxon>Bacteria</taxon>
        <taxon>Bacillati</taxon>
        <taxon>Bacillota</taxon>
        <taxon>Clostridia</taxon>
        <taxon>Lachnospirales</taxon>
        <taxon>Lachnospiraceae</taxon>
        <taxon>Fusicatenibacter</taxon>
    </lineage>
</organism>
<sequence>MIRKSGFLQQKLQDFCYQNKYAGSGCLYKIQKSMQELEKLLKKKDKKRK</sequence>
<dbReference type="AlphaFoldDB" id="A0A939CGK7"/>
<dbReference type="EMBL" id="JAAITQ010000018">
    <property type="protein sequence ID" value="NSE16832.1"/>
    <property type="molecule type" value="Genomic_DNA"/>
</dbReference>
<evidence type="ECO:0000313" key="1">
    <source>
        <dbReference type="EMBL" id="MBN2954291.1"/>
    </source>
</evidence>
<name>A0A939CGK7_9FIRM</name>
<evidence type="ECO:0000313" key="4">
    <source>
        <dbReference type="Proteomes" id="UP000737612"/>
    </source>
</evidence>
<dbReference type="Proteomes" id="UP001199915">
    <property type="component" value="Unassembled WGS sequence"/>
</dbReference>
<reference evidence="3" key="2">
    <citation type="submission" date="2020-02" db="EMBL/GenBank/DDBJ databases">
        <authorList>
            <person name="Littmann E."/>
            <person name="Sorbara M."/>
        </authorList>
    </citation>
    <scope>NUCLEOTIDE SEQUENCE</scope>
    <source>
        <strain evidence="3">MSK.14.54</strain>
    </source>
</reference>
<reference evidence="3 5" key="1">
    <citation type="journal article" date="2020" name="Cell Host Microbe">
        <title>Functional and Genomic Variation between Human-Derived Isolates of Lachnospiraceae Reveals Inter- and Intra-Species Diversity.</title>
        <authorList>
            <person name="Sorbara M.T."/>
            <person name="Littmann E.R."/>
            <person name="Fontana E."/>
            <person name="Moody T.U."/>
            <person name="Kohout C.E."/>
            <person name="Gjonbalaj M."/>
            <person name="Eaton V."/>
            <person name="Seok R."/>
            <person name="Leiner I.M."/>
            <person name="Pamer E.G."/>
        </authorList>
    </citation>
    <scope>NUCLEOTIDE SEQUENCE [LARGE SCALE GENOMIC DNA]</scope>
    <source>
        <strain evidence="3 5">MSK.14.54</strain>
    </source>
</reference>
<dbReference type="EMBL" id="JAFHBD010000061">
    <property type="protein sequence ID" value="MBN2954291.1"/>
    <property type="molecule type" value="Genomic_DNA"/>
</dbReference>
<reference evidence="1" key="3">
    <citation type="submission" date="2021-02" db="EMBL/GenBank/DDBJ databases">
        <title>Metagenome-assembled genomes from human diarrheal sample B26.</title>
        <authorList>
            <person name="Ateba T.P."/>
            <person name="Alayande K.A."/>
            <person name="Mwanza M."/>
        </authorList>
    </citation>
    <scope>NUCLEOTIDE SEQUENCE</scope>
    <source>
        <strain evidence="1">06WH</strain>
    </source>
</reference>
<keyword evidence="5" id="KW-1185">Reference proteome</keyword>
<dbReference type="RefSeq" id="WP_156327623.1">
    <property type="nucleotide sequence ID" value="NZ_CABJFB010000014.1"/>
</dbReference>
<evidence type="ECO:0000313" key="3">
    <source>
        <dbReference type="EMBL" id="NSE16832.1"/>
    </source>
</evidence>
<evidence type="ECO:0000313" key="5">
    <source>
        <dbReference type="Proteomes" id="UP000768180"/>
    </source>
</evidence>
<dbReference type="GeneID" id="79854998"/>
<accession>A0A939CGK7</accession>
<comment type="caution">
    <text evidence="1">The sequence shown here is derived from an EMBL/GenBank/DDBJ whole genome shotgun (WGS) entry which is preliminary data.</text>
</comment>